<dbReference type="InterPro" id="IPR044429">
    <property type="entry name" value="SETD4_SET"/>
</dbReference>
<name>A0A1G4KHK9_9SACH</name>
<dbReference type="Proteomes" id="UP000189911">
    <property type="component" value="Chromosome G"/>
</dbReference>
<dbReference type="PROSITE" id="PS50280">
    <property type="entry name" value="SET"/>
    <property type="match status" value="1"/>
</dbReference>
<organism evidence="5 6">
    <name type="scientific">Lachancea nothofagi CBS 11611</name>
    <dbReference type="NCBI Taxonomy" id="1266666"/>
    <lineage>
        <taxon>Eukaryota</taxon>
        <taxon>Fungi</taxon>
        <taxon>Dikarya</taxon>
        <taxon>Ascomycota</taxon>
        <taxon>Saccharomycotina</taxon>
        <taxon>Saccharomycetes</taxon>
        <taxon>Saccharomycetales</taxon>
        <taxon>Saccharomycetaceae</taxon>
        <taxon>Lachancea</taxon>
    </lineage>
</organism>
<dbReference type="SUPFAM" id="SSF82199">
    <property type="entry name" value="SET domain"/>
    <property type="match status" value="1"/>
</dbReference>
<evidence type="ECO:0000256" key="1">
    <source>
        <dbReference type="ARBA" id="ARBA00022603"/>
    </source>
</evidence>
<dbReference type="PANTHER" id="PTHR13271">
    <property type="entry name" value="UNCHARACTERIZED PUTATIVE METHYLTRANSFERASE"/>
    <property type="match status" value="1"/>
</dbReference>
<dbReference type="InterPro" id="IPR046341">
    <property type="entry name" value="SET_dom_sf"/>
</dbReference>
<accession>A0A1G4KHK9</accession>
<evidence type="ECO:0000256" key="2">
    <source>
        <dbReference type="ARBA" id="ARBA00022679"/>
    </source>
</evidence>
<feature type="domain" description="SET" evidence="4">
    <location>
        <begin position="27"/>
        <end position="312"/>
    </location>
</feature>
<dbReference type="CDD" id="cd19177">
    <property type="entry name" value="SET_SETD4"/>
    <property type="match status" value="1"/>
</dbReference>
<sequence>MQKGLTGPKLSWDDRQKNLIEWLSTCEEFRVNKSVFLRDDSKSGRGLYLKSGKIRKDEIVVSIPSERQLNFNTVSYHISKFNPAVSFDGIDSQDLKPPVDKDDPRFTLYNVLDNEVLGNLSSFQLLSLYILFEWKMLPCWNTVSFWKPFFDVFPTFDELNSIPALWILDPRSKNQELFDLLPSSSKAHAKRIASQVEDDWLVIKSFVEIWRTAIAEEHRPAMEALYQCFSHIYFIINSRCLYINVPLKDNVEDKFTMVPFVDFLNHDSDSDVYCTPYVNSLRRGKYGLGTFSIVGGSHEYNQVGEEVLLNYGPHSNDFLLNEYGFTLAENKWNYIDVSPQVECVISDPCVQKFLAEKGFWGEYTISKSDVSFRLIVAFAAKVCPDLRKVEKLMFGYLTEASFNPQLQSLLEEFLSSLLKTTQSRIRSIGRNIGSGDISVYNVMNIYEGYSKILQHHLTDSP</sequence>
<dbReference type="InterPro" id="IPR050600">
    <property type="entry name" value="SETD3_SETD6_MTase"/>
</dbReference>
<dbReference type="OrthoDB" id="341421at2759"/>
<keyword evidence="1" id="KW-0489">Methyltransferase</keyword>
<dbReference type="InterPro" id="IPR016852">
    <property type="entry name" value="SET_MeTrfase"/>
</dbReference>
<proteinExistence type="predicted"/>
<keyword evidence="2" id="KW-0808">Transferase</keyword>
<evidence type="ECO:0000313" key="5">
    <source>
        <dbReference type="EMBL" id="SCV04040.1"/>
    </source>
</evidence>
<keyword evidence="6" id="KW-1185">Reference proteome</keyword>
<dbReference type="PIRSF" id="PIRSF027158">
    <property type="entry name" value="Lys_MTase_YDR198C_prd"/>
    <property type="match status" value="1"/>
</dbReference>
<reference evidence="6" key="1">
    <citation type="submission" date="2016-03" db="EMBL/GenBank/DDBJ databases">
        <authorList>
            <person name="Devillers Hugo."/>
        </authorList>
    </citation>
    <scope>NUCLEOTIDE SEQUENCE [LARGE SCALE GENOMIC DNA]</scope>
</reference>
<gene>
    <name evidence="5" type="ORF">LANO_0G07778G</name>
</gene>
<dbReference type="InterPro" id="IPR001214">
    <property type="entry name" value="SET_dom"/>
</dbReference>
<dbReference type="GO" id="GO:0016279">
    <property type="term" value="F:protein-lysine N-methyltransferase activity"/>
    <property type="evidence" value="ECO:0007669"/>
    <property type="project" value="InterPro"/>
</dbReference>
<dbReference type="PANTHER" id="PTHR13271:SF47">
    <property type="entry name" value="ACTIN-HISTIDINE N-METHYLTRANSFERASE"/>
    <property type="match status" value="1"/>
</dbReference>
<dbReference type="Gene3D" id="3.90.1410.10">
    <property type="entry name" value="set domain protein methyltransferase, domain 1"/>
    <property type="match status" value="1"/>
</dbReference>
<evidence type="ECO:0000256" key="3">
    <source>
        <dbReference type="ARBA" id="ARBA00022691"/>
    </source>
</evidence>
<evidence type="ECO:0000259" key="4">
    <source>
        <dbReference type="PROSITE" id="PS50280"/>
    </source>
</evidence>
<dbReference type="AlphaFoldDB" id="A0A1G4KHK9"/>
<protein>
    <submittedName>
        <fullName evidence="5">LANO_0G07778g1_1</fullName>
    </submittedName>
</protein>
<evidence type="ECO:0000313" key="6">
    <source>
        <dbReference type="Proteomes" id="UP000189911"/>
    </source>
</evidence>
<dbReference type="GO" id="GO:0032259">
    <property type="term" value="P:methylation"/>
    <property type="evidence" value="ECO:0007669"/>
    <property type="project" value="UniProtKB-KW"/>
</dbReference>
<keyword evidence="3" id="KW-0949">S-adenosyl-L-methionine</keyword>
<dbReference type="EMBL" id="LT598453">
    <property type="protein sequence ID" value="SCV04040.1"/>
    <property type="molecule type" value="Genomic_DNA"/>
</dbReference>